<comment type="similarity">
    <text evidence="2 9">Belongs to the MCM family.</text>
</comment>
<dbReference type="Gene3D" id="2.40.50.140">
    <property type="entry name" value="Nucleic acid-binding proteins"/>
    <property type="match status" value="1"/>
</dbReference>
<dbReference type="InterPro" id="IPR001208">
    <property type="entry name" value="MCM_dom"/>
</dbReference>
<evidence type="ECO:0000256" key="6">
    <source>
        <dbReference type="ARBA" id="ARBA00023242"/>
    </source>
</evidence>
<organism evidence="11 12">
    <name type="scientific">Pyrocoelia pectoralis</name>
    <dbReference type="NCBI Taxonomy" id="417401"/>
    <lineage>
        <taxon>Eukaryota</taxon>
        <taxon>Metazoa</taxon>
        <taxon>Ecdysozoa</taxon>
        <taxon>Arthropoda</taxon>
        <taxon>Hexapoda</taxon>
        <taxon>Insecta</taxon>
        <taxon>Pterygota</taxon>
        <taxon>Neoptera</taxon>
        <taxon>Endopterygota</taxon>
        <taxon>Coleoptera</taxon>
        <taxon>Polyphaga</taxon>
        <taxon>Elateriformia</taxon>
        <taxon>Elateroidea</taxon>
        <taxon>Lampyridae</taxon>
        <taxon>Lampyrinae</taxon>
        <taxon>Pyrocoelia</taxon>
    </lineage>
</organism>
<dbReference type="PROSITE" id="PS50051">
    <property type="entry name" value="MCM_2"/>
    <property type="match status" value="1"/>
</dbReference>
<evidence type="ECO:0000256" key="7">
    <source>
        <dbReference type="ARBA" id="ARBA00041084"/>
    </source>
</evidence>
<dbReference type="Pfam" id="PF17855">
    <property type="entry name" value="MCM_lid"/>
    <property type="match status" value="1"/>
</dbReference>
<dbReference type="CDD" id="cd22247">
    <property type="entry name" value="MCM8_WHD"/>
    <property type="match status" value="1"/>
</dbReference>
<proteinExistence type="inferred from homology"/>
<dbReference type="SUPFAM" id="SSF50249">
    <property type="entry name" value="Nucleic acid-binding proteins"/>
    <property type="match status" value="1"/>
</dbReference>
<dbReference type="PRINTS" id="PR01657">
    <property type="entry name" value="MCMFAMILY"/>
</dbReference>
<comment type="subcellular location">
    <subcellularLocation>
        <location evidence="1">Nucleus</location>
    </subcellularLocation>
</comment>
<dbReference type="SMART" id="SM00382">
    <property type="entry name" value="AAA"/>
    <property type="match status" value="1"/>
</dbReference>
<dbReference type="InterPro" id="IPR058767">
    <property type="entry name" value="MCM8_N"/>
</dbReference>
<dbReference type="Gene3D" id="3.40.50.300">
    <property type="entry name" value="P-loop containing nucleotide triphosphate hydrolases"/>
    <property type="match status" value="1"/>
</dbReference>
<dbReference type="Pfam" id="PF26065">
    <property type="entry name" value="MCM8_N"/>
    <property type="match status" value="1"/>
</dbReference>
<keyword evidence="12" id="KW-1185">Reference proteome</keyword>
<keyword evidence="3 9" id="KW-0547">Nucleotide-binding</keyword>
<comment type="caution">
    <text evidence="11">The sequence shown here is derived from an EMBL/GenBank/DDBJ whole genome shotgun (WGS) entry which is preliminary data.</text>
</comment>
<evidence type="ECO:0000256" key="4">
    <source>
        <dbReference type="ARBA" id="ARBA00022840"/>
    </source>
</evidence>
<sequence>MSTNNRFANKLWFKRRKRNATAIPKSFSEISKIDNDHSLHGYHGFKLYFRSEQFVDVEACLKKIGAFETYIKQNLSLFSFPTIRKEKTFAVDLSSLLADYEFNSTWNDFKLDLTKKTSFTLNCMAVAMLQRLIIADENHSTVATVLHPRLVNFEPITLLKNLKTDSFGTLVSIRGTVVKASNTRQLLSKEIAFNCANCRGTQLVEQIDGVYTVPSRCPTKGCKAQTSFNPIFDSETKTVNWQCLKVQELVSVGSYENGRMPRTIDCELTDDLVGSCIPGDDVTITGVITSRSDTKRNQASVFHVYINVVNVVSNKNQSNGSVARITFNTADYYAIQQIHAHPSLFRYLVQSLCPNIYGNEIVKAGLVLTMFGGTCVEDDEGSRSISHVLMVGDPGLGKSQMLLACANVAPRAVYVCGNTSTSSGLTVTMTRESNGDYSLEAGALILADHGCCCIDEFDKMTSQHTSLLEAMEQQSISIAKAGVTCNLSSRTSIFAAANPVGGHYNKAKTVAENLKISSPLISRFDIVFVLIDQPCEKYDRLVSEKVLGSHSKFTRPSSKQSVHNGTGSTLHERLIVSGGEIADHLDHQLLRKYIAYAHKYVHPVIVPEAKEILEKFYLELRKYCQENNCSPITARQLESMIRLTQARAKAELREEATVEDAIDVLEIMRTSFIDIFTDETGTLDFRRSQSGSGMSKEKQVKALLSLLQTQAEESTENEFAKEEIWLLAEQVGITKERFVQVLQNLNFHGYLLKRPQNKYKLASVDF</sequence>
<dbReference type="InterPro" id="IPR036388">
    <property type="entry name" value="WH-like_DNA-bd_sf"/>
</dbReference>
<dbReference type="InterPro" id="IPR041562">
    <property type="entry name" value="MCM_lid"/>
</dbReference>
<dbReference type="InterPro" id="IPR027417">
    <property type="entry name" value="P-loop_NTPase"/>
</dbReference>
<dbReference type="InterPro" id="IPR033762">
    <property type="entry name" value="MCM_OB"/>
</dbReference>
<dbReference type="Pfam" id="PF25051">
    <property type="entry name" value="WHD_MCM8"/>
    <property type="match status" value="1"/>
</dbReference>
<dbReference type="Gene3D" id="1.10.10.10">
    <property type="entry name" value="Winged helix-like DNA-binding domain superfamily/Winged helix DNA-binding domain"/>
    <property type="match status" value="1"/>
</dbReference>
<dbReference type="InterPro" id="IPR012340">
    <property type="entry name" value="NA-bd_OB-fold"/>
</dbReference>
<dbReference type="Pfam" id="PF00493">
    <property type="entry name" value="MCM"/>
    <property type="match status" value="1"/>
</dbReference>
<feature type="domain" description="MCM C-terminal AAA(+) ATPase" evidence="10">
    <location>
        <begin position="344"/>
        <end position="546"/>
    </location>
</feature>
<gene>
    <name evidence="11" type="ORF">RI129_009383</name>
</gene>
<dbReference type="GO" id="GO:0005634">
    <property type="term" value="C:nucleus"/>
    <property type="evidence" value="ECO:0007669"/>
    <property type="project" value="UniProtKB-SubCell"/>
</dbReference>
<evidence type="ECO:0000313" key="11">
    <source>
        <dbReference type="EMBL" id="KAK5640836.1"/>
    </source>
</evidence>
<dbReference type="PANTHER" id="PTHR11630">
    <property type="entry name" value="DNA REPLICATION LICENSING FACTOR MCM FAMILY MEMBER"/>
    <property type="match status" value="1"/>
</dbReference>
<name>A0AAN7ZHU2_9COLE</name>
<dbReference type="GO" id="GO:0042555">
    <property type="term" value="C:MCM complex"/>
    <property type="evidence" value="ECO:0007669"/>
    <property type="project" value="TreeGrafter"/>
</dbReference>
<dbReference type="Gene3D" id="2.20.28.10">
    <property type="match status" value="1"/>
</dbReference>
<evidence type="ECO:0000259" key="10">
    <source>
        <dbReference type="PROSITE" id="PS50051"/>
    </source>
</evidence>
<dbReference type="GO" id="GO:0005524">
    <property type="term" value="F:ATP binding"/>
    <property type="evidence" value="ECO:0007669"/>
    <property type="project" value="UniProtKB-KW"/>
</dbReference>
<accession>A0AAN7ZHU2</accession>
<evidence type="ECO:0000313" key="12">
    <source>
        <dbReference type="Proteomes" id="UP001329430"/>
    </source>
</evidence>
<evidence type="ECO:0000256" key="9">
    <source>
        <dbReference type="RuleBase" id="RU004070"/>
    </source>
</evidence>
<keyword evidence="4 9" id="KW-0067">ATP-binding</keyword>
<evidence type="ECO:0000256" key="2">
    <source>
        <dbReference type="ARBA" id="ARBA00008010"/>
    </source>
</evidence>
<dbReference type="SUPFAM" id="SSF52540">
    <property type="entry name" value="P-loop containing nucleoside triphosphate hydrolases"/>
    <property type="match status" value="1"/>
</dbReference>
<protein>
    <recommendedName>
        <fullName evidence="7">DNA helicase MCM8</fullName>
    </recommendedName>
    <alternativeName>
        <fullName evidence="8">Minichromosome maintenance 8</fullName>
    </alternativeName>
</protein>
<dbReference type="InterPro" id="IPR056875">
    <property type="entry name" value="MCM8/REC_WHD"/>
</dbReference>
<evidence type="ECO:0000256" key="8">
    <source>
        <dbReference type="ARBA" id="ARBA00042306"/>
    </source>
</evidence>
<evidence type="ECO:0000256" key="5">
    <source>
        <dbReference type="ARBA" id="ARBA00023125"/>
    </source>
</evidence>
<dbReference type="SMART" id="SM00350">
    <property type="entry name" value="MCM"/>
    <property type="match status" value="1"/>
</dbReference>
<dbReference type="GO" id="GO:0003697">
    <property type="term" value="F:single-stranded DNA binding"/>
    <property type="evidence" value="ECO:0007669"/>
    <property type="project" value="TreeGrafter"/>
</dbReference>
<dbReference type="GO" id="GO:0006310">
    <property type="term" value="P:DNA recombination"/>
    <property type="evidence" value="ECO:0007669"/>
    <property type="project" value="UniProtKB-ARBA"/>
</dbReference>
<dbReference type="PANTHER" id="PTHR11630:SF47">
    <property type="entry name" value="DNA HELICASE MCM8"/>
    <property type="match status" value="1"/>
</dbReference>
<dbReference type="EMBL" id="JAVRBK010000007">
    <property type="protein sequence ID" value="KAK5640836.1"/>
    <property type="molecule type" value="Genomic_DNA"/>
</dbReference>
<keyword evidence="6" id="KW-0539">Nucleus</keyword>
<reference evidence="11 12" key="1">
    <citation type="journal article" date="2024" name="Insects">
        <title>An Improved Chromosome-Level Genome Assembly of the Firefly Pyrocoelia pectoralis.</title>
        <authorList>
            <person name="Fu X."/>
            <person name="Meyer-Rochow V.B."/>
            <person name="Ballantyne L."/>
            <person name="Zhu X."/>
        </authorList>
    </citation>
    <scope>NUCLEOTIDE SEQUENCE [LARGE SCALE GENOMIC DNA]</scope>
    <source>
        <strain evidence="11">XCY_ONT2</strain>
    </source>
</reference>
<keyword evidence="5 9" id="KW-0238">DNA-binding</keyword>
<dbReference type="Proteomes" id="UP001329430">
    <property type="component" value="Chromosome 7"/>
</dbReference>
<dbReference type="InterPro" id="IPR031327">
    <property type="entry name" value="MCM"/>
</dbReference>
<dbReference type="Pfam" id="PF17207">
    <property type="entry name" value="MCM_OB"/>
    <property type="match status" value="1"/>
</dbReference>
<evidence type="ECO:0000256" key="1">
    <source>
        <dbReference type="ARBA" id="ARBA00004123"/>
    </source>
</evidence>
<dbReference type="GO" id="GO:0017116">
    <property type="term" value="F:single-stranded DNA helicase activity"/>
    <property type="evidence" value="ECO:0007669"/>
    <property type="project" value="TreeGrafter"/>
</dbReference>
<dbReference type="AlphaFoldDB" id="A0AAN7ZHU2"/>
<dbReference type="InterPro" id="IPR003593">
    <property type="entry name" value="AAA+_ATPase"/>
</dbReference>
<evidence type="ECO:0000256" key="3">
    <source>
        <dbReference type="ARBA" id="ARBA00022741"/>
    </source>
</evidence>